<dbReference type="PANTHER" id="PTHR10804">
    <property type="entry name" value="PROTEASE FAMILY M24 METHIONYL AMINOPEPTIDASE, AMINOPEPTIDASE P"/>
    <property type="match status" value="1"/>
</dbReference>
<proteinExistence type="inferred from homology"/>
<organism evidence="3 4">
    <name type="scientific">Mucor saturninus</name>
    <dbReference type="NCBI Taxonomy" id="64648"/>
    <lineage>
        <taxon>Eukaryota</taxon>
        <taxon>Fungi</taxon>
        <taxon>Fungi incertae sedis</taxon>
        <taxon>Mucoromycota</taxon>
        <taxon>Mucoromycotina</taxon>
        <taxon>Mucoromycetes</taxon>
        <taxon>Mucorales</taxon>
        <taxon>Mucorineae</taxon>
        <taxon>Mucoraceae</taxon>
        <taxon>Mucor</taxon>
    </lineage>
</organism>
<dbReference type="OrthoDB" id="5876363at2759"/>
<dbReference type="InterPro" id="IPR004545">
    <property type="entry name" value="PA2G4"/>
</dbReference>
<evidence type="ECO:0000256" key="1">
    <source>
        <dbReference type="ARBA" id="ARBA00007319"/>
    </source>
</evidence>
<keyword evidence="4" id="KW-1185">Reference proteome</keyword>
<reference evidence="3" key="1">
    <citation type="submission" date="2020-12" db="EMBL/GenBank/DDBJ databases">
        <title>Metabolic potential, ecology and presence of endohyphal bacteria is reflected in genomic diversity of Mucoromycotina.</title>
        <authorList>
            <person name="Muszewska A."/>
            <person name="Okrasinska A."/>
            <person name="Steczkiewicz K."/>
            <person name="Drgas O."/>
            <person name="Orlowska M."/>
            <person name="Perlinska-Lenart U."/>
            <person name="Aleksandrzak-Piekarczyk T."/>
            <person name="Szatraj K."/>
            <person name="Zielenkiewicz U."/>
            <person name="Pilsyk S."/>
            <person name="Malc E."/>
            <person name="Mieczkowski P."/>
            <person name="Kruszewska J.S."/>
            <person name="Biernat P."/>
            <person name="Pawlowska J."/>
        </authorList>
    </citation>
    <scope>NUCLEOTIDE SEQUENCE</scope>
    <source>
        <strain evidence="3">WA0000017839</strain>
    </source>
</reference>
<dbReference type="SUPFAM" id="SSF46785">
    <property type="entry name" value="Winged helix' DNA-binding domain"/>
    <property type="match status" value="1"/>
</dbReference>
<dbReference type="FunFam" id="1.10.10.10:FF:000029">
    <property type="entry name" value="Proliferation-associated 2G4, a"/>
    <property type="match status" value="1"/>
</dbReference>
<dbReference type="CDD" id="cd01089">
    <property type="entry name" value="PA2G4-like"/>
    <property type="match status" value="1"/>
</dbReference>
<dbReference type="EMBL" id="JAEPRD010000033">
    <property type="protein sequence ID" value="KAG2205995.1"/>
    <property type="molecule type" value="Genomic_DNA"/>
</dbReference>
<protein>
    <recommendedName>
        <fullName evidence="2">Peptidase M24 domain-containing protein</fullName>
    </recommendedName>
</protein>
<gene>
    <name evidence="3" type="ORF">INT47_005313</name>
</gene>
<dbReference type="NCBIfam" id="TIGR00495">
    <property type="entry name" value="crvDNA_42K"/>
    <property type="match status" value="1"/>
</dbReference>
<dbReference type="InterPro" id="IPR000994">
    <property type="entry name" value="Pept_M24"/>
</dbReference>
<comment type="similarity">
    <text evidence="1">Belongs to the peptidase M24 family.</text>
</comment>
<dbReference type="SUPFAM" id="SSF55920">
    <property type="entry name" value="Creatinase/aminopeptidase"/>
    <property type="match status" value="1"/>
</dbReference>
<dbReference type="Pfam" id="PF00557">
    <property type="entry name" value="Peptidase_M24"/>
    <property type="match status" value="1"/>
</dbReference>
<dbReference type="Proteomes" id="UP000603453">
    <property type="component" value="Unassembled WGS sequence"/>
</dbReference>
<name>A0A8H7R960_9FUNG</name>
<dbReference type="InterPro" id="IPR036390">
    <property type="entry name" value="WH_DNA-bd_sf"/>
</dbReference>
<dbReference type="PANTHER" id="PTHR10804:SF11">
    <property type="entry name" value="PROLIFERATION-ASSOCIATED PROTEIN 2G4"/>
    <property type="match status" value="1"/>
</dbReference>
<dbReference type="AlphaFoldDB" id="A0A8H7R960"/>
<dbReference type="InterPro" id="IPR036005">
    <property type="entry name" value="Creatinase/aminopeptidase-like"/>
</dbReference>
<dbReference type="Gene3D" id="1.10.10.10">
    <property type="entry name" value="Winged helix-like DNA-binding domain superfamily/Winged helix DNA-binding domain"/>
    <property type="match status" value="1"/>
</dbReference>
<comment type="caution">
    <text evidence="3">The sequence shown here is derived from an EMBL/GenBank/DDBJ whole genome shotgun (WGS) entry which is preliminary data.</text>
</comment>
<dbReference type="InterPro" id="IPR047113">
    <property type="entry name" value="PA2G4/ARX1"/>
</dbReference>
<evidence type="ECO:0000259" key="2">
    <source>
        <dbReference type="Pfam" id="PF00557"/>
    </source>
</evidence>
<evidence type="ECO:0000313" key="3">
    <source>
        <dbReference type="EMBL" id="KAG2205995.1"/>
    </source>
</evidence>
<dbReference type="InterPro" id="IPR036388">
    <property type="entry name" value="WH-like_DNA-bd_sf"/>
</dbReference>
<accession>A0A8H7R960</accession>
<feature type="domain" description="Peptidase M24" evidence="2">
    <location>
        <begin position="32"/>
        <end position="209"/>
    </location>
</feature>
<dbReference type="Gene3D" id="3.90.230.10">
    <property type="entry name" value="Creatinase/methionine aminopeptidase superfamily"/>
    <property type="match status" value="1"/>
</dbReference>
<evidence type="ECO:0000313" key="4">
    <source>
        <dbReference type="Proteomes" id="UP000603453"/>
    </source>
</evidence>
<sequence>MVDTKTAKPATDAKKVAETVVLDVSDSNVQTKYKDAGKIADAVLDQVIKLCVVDAKIVDICMAGDKLLKEATAAIYNKKGKNKVTKGIGFPTTVSVNNCVAHFSPLPSDPEAAITLKEGDVAKIQLGAQFDGYCSTVATTIVVGAKAPVTGAKADVIKAAETALEAAIRLIRPGNKNMEVTKTVDKIAEAYGVKAVEGMLSHNQLKDKTDGEKQIILNPSDNHLRDFKRIEFAENEVYAIDILISTGEGKVRPLKTRTTIYKNTGIRYQLKMAASRAVLSEIQQKAGAFPFTLRDLEDERKARMGIVEAAKHQTVLPYDVMYERDEAVVAQYLSTVMVTKNGNTLLTNPRFDAVEVKSEKSVKDEEILKLLATSYTAPKKEKKEKK</sequence>